<dbReference type="EMBL" id="LAZR01027781">
    <property type="protein sequence ID" value="KKL64639.1"/>
    <property type="molecule type" value="Genomic_DNA"/>
</dbReference>
<organism evidence="1">
    <name type="scientific">marine sediment metagenome</name>
    <dbReference type="NCBI Taxonomy" id="412755"/>
    <lineage>
        <taxon>unclassified sequences</taxon>
        <taxon>metagenomes</taxon>
        <taxon>ecological metagenomes</taxon>
    </lineage>
</organism>
<proteinExistence type="predicted"/>
<comment type="caution">
    <text evidence="1">The sequence shown here is derived from an EMBL/GenBank/DDBJ whole genome shotgun (WGS) entry which is preliminary data.</text>
</comment>
<sequence>MLREGEILHTMSNEYNYGDFKVKLSNCQKYVEFADGRFAPVRYRGNERYFINVITTDKGCPRGTEKIFLDRVK</sequence>
<reference evidence="1" key="1">
    <citation type="journal article" date="2015" name="Nature">
        <title>Complex archaea that bridge the gap between prokaryotes and eukaryotes.</title>
        <authorList>
            <person name="Spang A."/>
            <person name="Saw J.H."/>
            <person name="Jorgensen S.L."/>
            <person name="Zaremba-Niedzwiedzka K."/>
            <person name="Martijn J."/>
            <person name="Lind A.E."/>
            <person name="van Eijk R."/>
            <person name="Schleper C."/>
            <person name="Guy L."/>
            <person name="Ettema T.J."/>
        </authorList>
    </citation>
    <scope>NUCLEOTIDE SEQUENCE</scope>
</reference>
<protein>
    <submittedName>
        <fullName evidence="1">Uncharacterized protein</fullName>
    </submittedName>
</protein>
<gene>
    <name evidence="1" type="ORF">LCGC14_2162980</name>
</gene>
<accession>A0A0F9DSA4</accession>
<evidence type="ECO:0000313" key="1">
    <source>
        <dbReference type="EMBL" id="KKL64639.1"/>
    </source>
</evidence>
<dbReference type="AlphaFoldDB" id="A0A0F9DSA4"/>
<name>A0A0F9DSA4_9ZZZZ</name>